<dbReference type="VEuPathDB" id="TrichDB:TVAG_007190"/>
<dbReference type="InterPro" id="IPR032675">
    <property type="entry name" value="LRR_dom_sf"/>
</dbReference>
<dbReference type="InterPro" id="IPR026906">
    <property type="entry name" value="LRR_5"/>
</dbReference>
<dbReference type="Proteomes" id="UP000001542">
    <property type="component" value="Unassembled WGS sequence"/>
</dbReference>
<dbReference type="OrthoDB" id="10678564at2759"/>
<dbReference type="STRING" id="5722.A2F4I0"/>
<proteinExistence type="predicted"/>
<dbReference type="SUPFAM" id="SSF52058">
    <property type="entry name" value="L domain-like"/>
    <property type="match status" value="1"/>
</dbReference>
<accession>A2F4I0</accession>
<gene>
    <name evidence="1" type="ORF">TVAG_007190</name>
</gene>
<dbReference type="EMBL" id="DS113610">
    <property type="protein sequence ID" value="EAY00189.1"/>
    <property type="molecule type" value="Genomic_DNA"/>
</dbReference>
<name>A2F4I0_TRIV3</name>
<dbReference type="Gene3D" id="3.80.10.10">
    <property type="entry name" value="Ribonuclease Inhibitor"/>
    <property type="match status" value="3"/>
</dbReference>
<dbReference type="InterPro" id="IPR053139">
    <property type="entry name" value="Surface_bspA-like"/>
</dbReference>
<evidence type="ECO:0000313" key="1">
    <source>
        <dbReference type="EMBL" id="EAY00189.1"/>
    </source>
</evidence>
<dbReference type="SMR" id="A2F4I0"/>
<dbReference type="AlphaFoldDB" id="A2F4I0"/>
<organism evidence="1 2">
    <name type="scientific">Trichomonas vaginalis (strain ATCC PRA-98 / G3)</name>
    <dbReference type="NCBI Taxonomy" id="412133"/>
    <lineage>
        <taxon>Eukaryota</taxon>
        <taxon>Metamonada</taxon>
        <taxon>Parabasalia</taxon>
        <taxon>Trichomonadida</taxon>
        <taxon>Trichomonadidae</taxon>
        <taxon>Trichomonas</taxon>
    </lineage>
</organism>
<dbReference type="RefSeq" id="XP_001313118.1">
    <property type="nucleotide sequence ID" value="XM_001313117.1"/>
</dbReference>
<reference evidence="1" key="1">
    <citation type="submission" date="2006-10" db="EMBL/GenBank/DDBJ databases">
        <authorList>
            <person name="Amadeo P."/>
            <person name="Zhao Q."/>
            <person name="Wortman J."/>
            <person name="Fraser-Liggett C."/>
            <person name="Carlton J."/>
        </authorList>
    </citation>
    <scope>NUCLEOTIDE SEQUENCE</scope>
    <source>
        <strain evidence="1">G3</strain>
    </source>
</reference>
<sequence length="336" mass="37693">MTDQSIETVIFESSSTTLNHGVFAHCKKLKSIKLSNKTTTILNNCFDFTYSSKSIELPPSLTTLGRGIFRYSGVENITFVGNPPIETIKDVAFVHATKLRNIILSDYIKEIQANAFQYTNITTFRVPNQTIVISEYAFSQCTSLERFTIPENCSLQSLGFSAFEGCKSLKEFECTQSEYFSVINGVLFDKNKTSLVCYPPASELMFFYIPETVHNISAGAFLECRNLINILIPDYSVQTIGRYAFADCISLTHINIPISVTEIGSNAFANCYSLKCGVDIQNRTRSYLDNLFEVAFLNKEAVEECHRLTCKKQINPSYLKSLIIVGIVDAKYLGLL</sequence>
<dbReference type="PANTHER" id="PTHR45661:SF3">
    <property type="entry name" value="IG-LIKE DOMAIN-CONTAINING PROTEIN"/>
    <property type="match status" value="1"/>
</dbReference>
<evidence type="ECO:0000313" key="2">
    <source>
        <dbReference type="Proteomes" id="UP000001542"/>
    </source>
</evidence>
<keyword evidence="2" id="KW-1185">Reference proteome</keyword>
<dbReference type="InParanoid" id="A2F4I0"/>
<protein>
    <submittedName>
        <fullName evidence="1">Surface antigen BspA-like</fullName>
    </submittedName>
</protein>
<dbReference type="KEGG" id="tva:4758008"/>
<dbReference type="VEuPathDB" id="TrichDB:TVAGG3_0422040"/>
<reference evidence="1" key="2">
    <citation type="journal article" date="2007" name="Science">
        <title>Draft genome sequence of the sexually transmitted pathogen Trichomonas vaginalis.</title>
        <authorList>
            <person name="Carlton J.M."/>
            <person name="Hirt R.P."/>
            <person name="Silva J.C."/>
            <person name="Delcher A.L."/>
            <person name="Schatz M."/>
            <person name="Zhao Q."/>
            <person name="Wortman J.R."/>
            <person name="Bidwell S.L."/>
            <person name="Alsmark U.C.M."/>
            <person name="Besteiro S."/>
            <person name="Sicheritz-Ponten T."/>
            <person name="Noel C.J."/>
            <person name="Dacks J.B."/>
            <person name="Foster P.G."/>
            <person name="Simillion C."/>
            <person name="Van de Peer Y."/>
            <person name="Miranda-Saavedra D."/>
            <person name="Barton G.J."/>
            <person name="Westrop G.D."/>
            <person name="Mueller S."/>
            <person name="Dessi D."/>
            <person name="Fiori P.L."/>
            <person name="Ren Q."/>
            <person name="Paulsen I."/>
            <person name="Zhang H."/>
            <person name="Bastida-Corcuera F.D."/>
            <person name="Simoes-Barbosa A."/>
            <person name="Brown M.T."/>
            <person name="Hayes R.D."/>
            <person name="Mukherjee M."/>
            <person name="Okumura C.Y."/>
            <person name="Schneider R."/>
            <person name="Smith A.J."/>
            <person name="Vanacova S."/>
            <person name="Villalvazo M."/>
            <person name="Haas B.J."/>
            <person name="Pertea M."/>
            <person name="Feldblyum T.V."/>
            <person name="Utterback T.R."/>
            <person name="Shu C.L."/>
            <person name="Osoegawa K."/>
            <person name="de Jong P.J."/>
            <person name="Hrdy I."/>
            <person name="Horvathova L."/>
            <person name="Zubacova Z."/>
            <person name="Dolezal P."/>
            <person name="Malik S.B."/>
            <person name="Logsdon J.M. Jr."/>
            <person name="Henze K."/>
            <person name="Gupta A."/>
            <person name="Wang C.C."/>
            <person name="Dunne R.L."/>
            <person name="Upcroft J.A."/>
            <person name="Upcroft P."/>
            <person name="White O."/>
            <person name="Salzberg S.L."/>
            <person name="Tang P."/>
            <person name="Chiu C.-H."/>
            <person name="Lee Y.-S."/>
            <person name="Embley T.M."/>
            <person name="Coombs G.H."/>
            <person name="Mottram J.C."/>
            <person name="Tachezy J."/>
            <person name="Fraser-Liggett C.M."/>
            <person name="Johnson P.J."/>
        </authorList>
    </citation>
    <scope>NUCLEOTIDE SEQUENCE [LARGE SCALE GENOMIC DNA]</scope>
    <source>
        <strain evidence="1">G3</strain>
    </source>
</reference>
<dbReference type="PANTHER" id="PTHR45661">
    <property type="entry name" value="SURFACE ANTIGEN"/>
    <property type="match status" value="1"/>
</dbReference>
<dbReference type="Pfam" id="PF13306">
    <property type="entry name" value="LRR_5"/>
    <property type="match status" value="2"/>
</dbReference>